<dbReference type="SUPFAM" id="SSF51735">
    <property type="entry name" value="NAD(P)-binding Rossmann-fold domains"/>
    <property type="match status" value="1"/>
</dbReference>
<feature type="domain" description="D-isomer specific 2-hydroxyacid dehydrogenase catalytic" evidence="4">
    <location>
        <begin position="39"/>
        <end position="290"/>
    </location>
</feature>
<evidence type="ECO:0000259" key="4">
    <source>
        <dbReference type="Pfam" id="PF00389"/>
    </source>
</evidence>
<comment type="caution">
    <text evidence="6">The sequence shown here is derived from an EMBL/GenBank/DDBJ whole genome shotgun (WGS) entry which is preliminary data.</text>
</comment>
<dbReference type="PANTHER" id="PTHR43333:SF1">
    <property type="entry name" value="D-ISOMER SPECIFIC 2-HYDROXYACID DEHYDROGENASE NAD-BINDING DOMAIN-CONTAINING PROTEIN"/>
    <property type="match status" value="1"/>
</dbReference>
<dbReference type="InterPro" id="IPR006139">
    <property type="entry name" value="D-isomer_2_OHA_DH_cat_dom"/>
</dbReference>
<sequence length="296" mass="31777">MESASAEALLDIDVALISRDITGLSTKHVVSDSLERFYQVLRSAPRLKWVHTHSAGLDRPIFGELAAHGVNVTASSGANAEIVAHTALAGMLALARRLPYFMRAQARHEWSSLIAAGLPRDLKGQTAVIVGWGPIGRYLAELVKVVGLDVIVARHSGLPVPEAKACVSYQDLDRVLPQADWLILACPLTDSTSRLVDGNSLSLMPSGASLVNVARGEVVVEQDLIAALRSGALSSAFLDVFEHEPLGGESPLWDMENVIVTPHSAGHSAGNYDRVIRIFLEKLNDWCKQEGAVSVP</sequence>
<dbReference type="Gene3D" id="3.40.50.720">
    <property type="entry name" value="NAD(P)-binding Rossmann-like Domain"/>
    <property type="match status" value="2"/>
</dbReference>
<evidence type="ECO:0000256" key="1">
    <source>
        <dbReference type="ARBA" id="ARBA00023002"/>
    </source>
</evidence>
<proteinExistence type="inferred from homology"/>
<dbReference type="CDD" id="cd05300">
    <property type="entry name" value="2-Hacid_dh_1"/>
    <property type="match status" value="1"/>
</dbReference>
<reference evidence="6 7" key="1">
    <citation type="submission" date="2017-10" db="EMBL/GenBank/DDBJ databases">
        <title>Two draft genome sequences of Pusillimonas sp. strains isolated from a nitrate- and radionuclide-contaminated groundwater in Russia.</title>
        <authorList>
            <person name="Grouzdev D.S."/>
            <person name="Tourova T.P."/>
            <person name="Goeva M.A."/>
            <person name="Babich T.L."/>
            <person name="Sokolova D.S."/>
            <person name="Abdullin R."/>
            <person name="Poltaraus A.B."/>
            <person name="Toshchakov S.V."/>
            <person name="Nazina T.N."/>
        </authorList>
    </citation>
    <scope>NUCLEOTIDE SEQUENCE [LARGE SCALE GENOMIC DNA]</scope>
    <source>
        <strain evidence="6 7">JR1/69-3-13</strain>
    </source>
</reference>
<dbReference type="InterPro" id="IPR036291">
    <property type="entry name" value="NAD(P)-bd_dom_sf"/>
</dbReference>
<dbReference type="EMBL" id="PDNW01000010">
    <property type="protein sequence ID" value="PLC49551.1"/>
    <property type="molecule type" value="Genomic_DNA"/>
</dbReference>
<dbReference type="AlphaFoldDB" id="A0A2N4U3G4"/>
<evidence type="ECO:0000313" key="6">
    <source>
        <dbReference type="EMBL" id="PLC49551.1"/>
    </source>
</evidence>
<keyword evidence="7" id="KW-1185">Reference proteome</keyword>
<dbReference type="Pfam" id="PF02826">
    <property type="entry name" value="2-Hacid_dh_C"/>
    <property type="match status" value="1"/>
</dbReference>
<dbReference type="InterPro" id="IPR006140">
    <property type="entry name" value="D-isomer_DH_NAD-bd"/>
</dbReference>
<protein>
    <submittedName>
        <fullName evidence="6">Hydroxyacid dehydrogenase</fullName>
    </submittedName>
</protein>
<evidence type="ECO:0000256" key="2">
    <source>
        <dbReference type="ARBA" id="ARBA00023027"/>
    </source>
</evidence>
<evidence type="ECO:0000313" key="7">
    <source>
        <dbReference type="Proteomes" id="UP000234190"/>
    </source>
</evidence>
<keyword evidence="1 3" id="KW-0560">Oxidoreductase</keyword>
<dbReference type="Proteomes" id="UP000234190">
    <property type="component" value="Unassembled WGS sequence"/>
</dbReference>
<dbReference type="Pfam" id="PF00389">
    <property type="entry name" value="2-Hacid_dh"/>
    <property type="match status" value="1"/>
</dbReference>
<evidence type="ECO:0000259" key="5">
    <source>
        <dbReference type="Pfam" id="PF02826"/>
    </source>
</evidence>
<dbReference type="SUPFAM" id="SSF52283">
    <property type="entry name" value="Formate/glycerate dehydrogenase catalytic domain-like"/>
    <property type="match status" value="1"/>
</dbReference>
<feature type="domain" description="D-isomer specific 2-hydroxyacid dehydrogenase NAD-binding" evidence="5">
    <location>
        <begin position="89"/>
        <end position="265"/>
    </location>
</feature>
<keyword evidence="2" id="KW-0520">NAD</keyword>
<dbReference type="PANTHER" id="PTHR43333">
    <property type="entry name" value="2-HACID_DH_C DOMAIN-CONTAINING PROTEIN"/>
    <property type="match status" value="1"/>
</dbReference>
<name>A0A2N4U3G4_9BURK</name>
<accession>A0A2N4U3G4</accession>
<evidence type="ECO:0000256" key="3">
    <source>
        <dbReference type="RuleBase" id="RU003719"/>
    </source>
</evidence>
<dbReference type="GO" id="GO:0051287">
    <property type="term" value="F:NAD binding"/>
    <property type="evidence" value="ECO:0007669"/>
    <property type="project" value="InterPro"/>
</dbReference>
<dbReference type="OrthoDB" id="9805416at2"/>
<comment type="similarity">
    <text evidence="3">Belongs to the D-isomer specific 2-hydroxyacid dehydrogenase family.</text>
</comment>
<gene>
    <name evidence="6" type="ORF">CR159_12470</name>
</gene>
<dbReference type="GO" id="GO:0016616">
    <property type="term" value="F:oxidoreductase activity, acting on the CH-OH group of donors, NAD or NADP as acceptor"/>
    <property type="evidence" value="ECO:0007669"/>
    <property type="project" value="InterPro"/>
</dbReference>
<organism evidence="6 7">
    <name type="scientific">Pollutimonas subterranea</name>
    <dbReference type="NCBI Taxonomy" id="2045210"/>
    <lineage>
        <taxon>Bacteria</taxon>
        <taxon>Pseudomonadati</taxon>
        <taxon>Pseudomonadota</taxon>
        <taxon>Betaproteobacteria</taxon>
        <taxon>Burkholderiales</taxon>
        <taxon>Alcaligenaceae</taxon>
        <taxon>Pollutimonas</taxon>
    </lineage>
</organism>